<organism evidence="2 3">
    <name type="scientific">Brevibacillus laterosporus</name>
    <name type="common">Bacillus laterosporus</name>
    <dbReference type="NCBI Taxonomy" id="1465"/>
    <lineage>
        <taxon>Bacteria</taxon>
        <taxon>Bacillati</taxon>
        <taxon>Bacillota</taxon>
        <taxon>Bacilli</taxon>
        <taxon>Bacillales</taxon>
        <taxon>Paenibacillaceae</taxon>
        <taxon>Brevibacillus</taxon>
    </lineage>
</organism>
<proteinExistence type="predicted"/>
<dbReference type="SUPFAM" id="SSF53098">
    <property type="entry name" value="Ribonuclease H-like"/>
    <property type="match status" value="1"/>
</dbReference>
<evidence type="ECO:0000313" key="3">
    <source>
        <dbReference type="Proteomes" id="UP000239759"/>
    </source>
</evidence>
<dbReference type="InterPro" id="IPR002559">
    <property type="entry name" value="Transposase_11"/>
</dbReference>
<evidence type="ECO:0000313" key="2">
    <source>
        <dbReference type="EMBL" id="PPA93494.1"/>
    </source>
</evidence>
<reference evidence="2 3" key="1">
    <citation type="submission" date="2018-02" db="EMBL/GenBank/DDBJ databases">
        <title>Comparative analysis of genomes of three Brevibacillus laterosporus strains producers of potent antimicrobials isolated from silage.</title>
        <authorList>
            <person name="Kojic M."/>
            <person name="Miljkovic M."/>
            <person name="Studholme D."/>
            <person name="Filipic B."/>
        </authorList>
    </citation>
    <scope>NUCLEOTIDE SEQUENCE [LARGE SCALE GENOMIC DNA]</scope>
    <source>
        <strain evidence="2 3">BGSP11</strain>
    </source>
</reference>
<dbReference type="Pfam" id="PF01609">
    <property type="entry name" value="DDE_Tnp_1"/>
    <property type="match status" value="1"/>
</dbReference>
<dbReference type="GO" id="GO:0004803">
    <property type="term" value="F:transposase activity"/>
    <property type="evidence" value="ECO:0007669"/>
    <property type="project" value="InterPro"/>
</dbReference>
<feature type="domain" description="Transposase IS4-like" evidence="1">
    <location>
        <begin position="58"/>
        <end position="113"/>
    </location>
</feature>
<evidence type="ECO:0000259" key="1">
    <source>
        <dbReference type="Pfam" id="PF01609"/>
    </source>
</evidence>
<accession>A0AAP8U440</accession>
<dbReference type="EMBL" id="PRKQ01000024">
    <property type="protein sequence ID" value="PPA93494.1"/>
    <property type="molecule type" value="Genomic_DNA"/>
</dbReference>
<sequence>MKLCSRLEAYTGILMSPEGLNKRFNRQAVQFLQRLFSHLLIQKLYAADTLPHGYATLFHRIRILDSTTFQLPDIFASAYKGFGGSSHTAGVKIQLEYDLLSGQFLHVEAGPGKWRIYEHI</sequence>
<name>A0AAP8U440_BRELA</name>
<dbReference type="Proteomes" id="UP000239759">
    <property type="component" value="Unassembled WGS sequence"/>
</dbReference>
<dbReference type="GO" id="GO:0003677">
    <property type="term" value="F:DNA binding"/>
    <property type="evidence" value="ECO:0007669"/>
    <property type="project" value="InterPro"/>
</dbReference>
<comment type="caution">
    <text evidence="2">The sequence shown here is derived from an EMBL/GenBank/DDBJ whole genome shotgun (WGS) entry which is preliminary data.</text>
</comment>
<dbReference type="GO" id="GO:0006313">
    <property type="term" value="P:DNA transposition"/>
    <property type="evidence" value="ECO:0007669"/>
    <property type="project" value="InterPro"/>
</dbReference>
<gene>
    <name evidence="2" type="ORF">C4A77_17580</name>
</gene>
<dbReference type="AlphaFoldDB" id="A0AAP8U440"/>
<protein>
    <recommendedName>
        <fullName evidence="1">Transposase IS4-like domain-containing protein</fullName>
    </recommendedName>
</protein>
<dbReference type="InterPro" id="IPR012337">
    <property type="entry name" value="RNaseH-like_sf"/>
</dbReference>